<feature type="compositionally biased region" description="Low complexity" evidence="4">
    <location>
        <begin position="23"/>
        <end position="52"/>
    </location>
</feature>
<dbReference type="Gene3D" id="3.40.50.300">
    <property type="entry name" value="P-loop containing nucleotide triphosphate hydrolases"/>
    <property type="match status" value="3"/>
</dbReference>
<dbReference type="PRINTS" id="PR00819">
    <property type="entry name" value="CBXCFQXSUPER"/>
</dbReference>
<evidence type="ECO:0000313" key="6">
    <source>
        <dbReference type="EMBL" id="KAL2270703.1"/>
    </source>
</evidence>
<evidence type="ECO:0000313" key="7">
    <source>
        <dbReference type="Proteomes" id="UP001600064"/>
    </source>
</evidence>
<evidence type="ECO:0000256" key="1">
    <source>
        <dbReference type="ARBA" id="ARBA00010378"/>
    </source>
</evidence>
<dbReference type="Proteomes" id="UP001600064">
    <property type="component" value="Unassembled WGS sequence"/>
</dbReference>
<dbReference type="CDD" id="cd00009">
    <property type="entry name" value="AAA"/>
    <property type="match status" value="1"/>
</dbReference>
<organism evidence="6 7">
    <name type="scientific">Remersonia thermophila</name>
    <dbReference type="NCBI Taxonomy" id="72144"/>
    <lineage>
        <taxon>Eukaryota</taxon>
        <taxon>Fungi</taxon>
        <taxon>Dikarya</taxon>
        <taxon>Ascomycota</taxon>
        <taxon>Pezizomycotina</taxon>
        <taxon>Sordariomycetes</taxon>
        <taxon>Sordariomycetidae</taxon>
        <taxon>Sordariales</taxon>
        <taxon>Sordariales incertae sedis</taxon>
        <taxon>Remersonia</taxon>
    </lineage>
</organism>
<accession>A0ABR4DJY8</accession>
<dbReference type="PANTHER" id="PTHR43392">
    <property type="entry name" value="AAA-TYPE ATPASE FAMILY PROTEIN / ANKYRIN REPEAT FAMILY PROTEIN"/>
    <property type="match status" value="1"/>
</dbReference>
<dbReference type="InterPro" id="IPR000641">
    <property type="entry name" value="CbxX/CfxQ"/>
</dbReference>
<feature type="domain" description="AAA+ ATPase" evidence="5">
    <location>
        <begin position="775"/>
        <end position="910"/>
    </location>
</feature>
<keyword evidence="3" id="KW-0067">ATP-binding</keyword>
<feature type="domain" description="AAA+ ATPase" evidence="5">
    <location>
        <begin position="495"/>
        <end position="638"/>
    </location>
</feature>
<dbReference type="EMBL" id="JAZGUE010000001">
    <property type="protein sequence ID" value="KAL2270703.1"/>
    <property type="molecule type" value="Genomic_DNA"/>
</dbReference>
<name>A0ABR4DJY8_9PEZI</name>
<feature type="compositionally biased region" description="Basic and acidic residues" evidence="4">
    <location>
        <begin position="58"/>
        <end position="79"/>
    </location>
</feature>
<proteinExistence type="inferred from homology"/>
<dbReference type="GeneID" id="98128861"/>
<dbReference type="InterPro" id="IPR041627">
    <property type="entry name" value="AAA_lid_6"/>
</dbReference>
<dbReference type="InterPro" id="IPR027417">
    <property type="entry name" value="P-loop_NTPase"/>
</dbReference>
<comment type="similarity">
    <text evidence="1">Belongs to the CbxX/CfxQ family.</text>
</comment>
<dbReference type="SUPFAM" id="SSF52540">
    <property type="entry name" value="P-loop containing nucleoside triphosphate hydrolases"/>
    <property type="match status" value="3"/>
</dbReference>
<dbReference type="PANTHER" id="PTHR43392:SF2">
    <property type="entry name" value="AAA-TYPE ATPASE FAMILY PROTEIN _ ANKYRIN REPEAT FAMILY PROTEIN"/>
    <property type="match status" value="1"/>
</dbReference>
<dbReference type="Pfam" id="PF00004">
    <property type="entry name" value="AAA"/>
    <property type="match status" value="2"/>
</dbReference>
<dbReference type="Gene3D" id="1.10.8.60">
    <property type="match status" value="2"/>
</dbReference>
<protein>
    <recommendedName>
        <fullName evidence="5">AAA+ ATPase domain-containing protein</fullName>
    </recommendedName>
</protein>
<dbReference type="SMART" id="SM00382">
    <property type="entry name" value="AAA"/>
    <property type="match status" value="2"/>
</dbReference>
<dbReference type="RefSeq" id="XP_070869427.1">
    <property type="nucleotide sequence ID" value="XM_071014217.1"/>
</dbReference>
<comment type="caution">
    <text evidence="6">The sequence shown here is derived from an EMBL/GenBank/DDBJ whole genome shotgun (WGS) entry which is preliminary data.</text>
</comment>
<gene>
    <name evidence="6" type="ORF">VTJ83DRAFT_74</name>
</gene>
<feature type="region of interest" description="Disordered" evidence="4">
    <location>
        <begin position="1"/>
        <end position="115"/>
    </location>
</feature>
<sequence length="1102" mass="123180">MTDTETEENPSSAIGAEASSVLTPPSESTASASRSISRAPSVSVLSLSSVGSDGEQETPERKGPKKDANKTNEEMDDSAKPTNPKTGDTEEEGSKEQDSDESESDDESDEEGSKHGFRVVINGTEINVESHHGSSQCSGGRHCFVFGHQMHHHIQEEMKKRMEKMEKEAKTRKEKEMKEIGDVVDSELAKLTGLDTVRKFFDDLKFNAERNKIVRANTKRDRYHAIFQGNPGTGKYQPLLYALGVVKSPRRVKRTGTELTHKPIREVLEKFNLDDDDDGGGVLIVDEAYQLVAPHAGNAGRDVLDTLLTNMEDHSDKFVVVFTGYKNDLEAFFAHNDGLPSRIPHVIDLEDFNDDQLLAILLQLFQERFDGRAKLEEGRNQVYLRAAIRRLSAGRGKRGFGNARSVESLFMRICERQARRLRQTTMQSFEDCLFFTKEDIFGPPPSDVRETSLAYRALHKLVGLEQVKESVEDMIDMIEENYKRELEGKRPLQVSLSRVFVGSPGTGKTTVGVHYGRLLADLGLLSNGDVVIKSPCDFIGKAVGESEAKTKAILATTVGKVLIIDEAYMLDPGRTTGNTAGAHDNYRMAVLDMLVAEVQGNPGDDRCVILLGYEDQIQSLFYNGNPGLAGRFMWDKPFRFENYTQDQLLDILILDLNSYDLTADQAAIDAAMGVLSRAMKSPQFSNGREVRNLVSQAILNYQTRQRRIDRRLRQNGVLTAQDFDLHLEDDGTAKRTITFRSLLNWKVSESVIEQLEKCWPESLHLTKQTDALRLVPRTYLFKGPPGTGKSEVARQLGELCYQRRLLSSPSVVEYSGADLIGQHVGHTPQKARAALARGIGKVLVINDIQQLLRGGYSSEALDELASYLRKHSESSVIVLTGNAEAANSLMKLRPDLAAFFHDEIVFDPLSASESLKILDHWLKLKGVLGPFFESPDTQSKFERRMQLLMKAPSWSNASDIAQLTRRILRAIPYNMWRDGPFRDGLLCLTNEIPHACIREMYETKWSRAKTAPNGGDAATNPSSCKPDNSCSTLEAQVHQQDTTPQEAMAEKKDKKKQKAVEEVLKDMGVCVQGYRWRREGNGWRCEGGSHYVSDSQIERYQG</sequence>
<dbReference type="InterPro" id="IPR003959">
    <property type="entry name" value="ATPase_AAA_core"/>
</dbReference>
<keyword evidence="2" id="KW-0547">Nucleotide-binding</keyword>
<evidence type="ECO:0000256" key="2">
    <source>
        <dbReference type="ARBA" id="ARBA00022741"/>
    </source>
</evidence>
<keyword evidence="7" id="KW-1185">Reference proteome</keyword>
<evidence type="ECO:0000256" key="3">
    <source>
        <dbReference type="ARBA" id="ARBA00022840"/>
    </source>
</evidence>
<dbReference type="InterPro" id="IPR050773">
    <property type="entry name" value="CbxX/CfxQ_RuBisCO_ESX"/>
</dbReference>
<evidence type="ECO:0000256" key="4">
    <source>
        <dbReference type="SAM" id="MobiDB-lite"/>
    </source>
</evidence>
<feature type="compositionally biased region" description="Polar residues" evidence="4">
    <location>
        <begin position="1019"/>
        <end position="1030"/>
    </location>
</feature>
<feature type="region of interest" description="Disordered" evidence="4">
    <location>
        <begin position="1009"/>
        <end position="1030"/>
    </location>
</feature>
<evidence type="ECO:0000259" key="5">
    <source>
        <dbReference type="SMART" id="SM00382"/>
    </source>
</evidence>
<feature type="compositionally biased region" description="Acidic residues" evidence="4">
    <location>
        <begin position="98"/>
        <end position="110"/>
    </location>
</feature>
<reference evidence="6 7" key="1">
    <citation type="journal article" date="2024" name="Commun. Biol.">
        <title>Comparative genomic analysis of thermophilic fungi reveals convergent evolutionary adaptations and gene losses.</title>
        <authorList>
            <person name="Steindorff A.S."/>
            <person name="Aguilar-Pontes M.V."/>
            <person name="Robinson A.J."/>
            <person name="Andreopoulos B."/>
            <person name="LaButti K."/>
            <person name="Kuo A."/>
            <person name="Mondo S."/>
            <person name="Riley R."/>
            <person name="Otillar R."/>
            <person name="Haridas S."/>
            <person name="Lipzen A."/>
            <person name="Grimwood J."/>
            <person name="Schmutz J."/>
            <person name="Clum A."/>
            <person name="Reid I.D."/>
            <person name="Moisan M.C."/>
            <person name="Butler G."/>
            <person name="Nguyen T.T.M."/>
            <person name="Dewar K."/>
            <person name="Conant G."/>
            <person name="Drula E."/>
            <person name="Henrissat B."/>
            <person name="Hansel C."/>
            <person name="Singer S."/>
            <person name="Hutchinson M.I."/>
            <person name="de Vries R.P."/>
            <person name="Natvig D.O."/>
            <person name="Powell A.J."/>
            <person name="Tsang A."/>
            <person name="Grigoriev I.V."/>
        </authorList>
    </citation>
    <scope>NUCLEOTIDE SEQUENCE [LARGE SCALE GENOMIC DNA]</scope>
    <source>
        <strain evidence="6 7">ATCC 22073</strain>
    </source>
</reference>
<dbReference type="Pfam" id="PF17866">
    <property type="entry name" value="AAA_lid_6"/>
    <property type="match status" value="2"/>
</dbReference>
<dbReference type="InterPro" id="IPR003593">
    <property type="entry name" value="AAA+_ATPase"/>
</dbReference>